<evidence type="ECO:0000313" key="2">
    <source>
        <dbReference type="Proteomes" id="UP001222325"/>
    </source>
</evidence>
<comment type="caution">
    <text evidence="1">The sequence shown here is derived from an EMBL/GenBank/DDBJ whole genome shotgun (WGS) entry which is preliminary data.</text>
</comment>
<dbReference type="AlphaFoldDB" id="A0AAD6XMG8"/>
<keyword evidence="2" id="KW-1185">Reference proteome</keyword>
<dbReference type="Proteomes" id="UP001222325">
    <property type="component" value="Unassembled WGS sequence"/>
</dbReference>
<reference evidence="1" key="1">
    <citation type="submission" date="2023-03" db="EMBL/GenBank/DDBJ databases">
        <title>Massive genome expansion in bonnet fungi (Mycena s.s.) driven by repeated elements and novel gene families across ecological guilds.</title>
        <authorList>
            <consortium name="Lawrence Berkeley National Laboratory"/>
            <person name="Harder C.B."/>
            <person name="Miyauchi S."/>
            <person name="Viragh M."/>
            <person name="Kuo A."/>
            <person name="Thoen E."/>
            <person name="Andreopoulos B."/>
            <person name="Lu D."/>
            <person name="Skrede I."/>
            <person name="Drula E."/>
            <person name="Henrissat B."/>
            <person name="Morin E."/>
            <person name="Kohler A."/>
            <person name="Barry K."/>
            <person name="LaButti K."/>
            <person name="Morin E."/>
            <person name="Salamov A."/>
            <person name="Lipzen A."/>
            <person name="Mereny Z."/>
            <person name="Hegedus B."/>
            <person name="Baldrian P."/>
            <person name="Stursova M."/>
            <person name="Weitz H."/>
            <person name="Taylor A."/>
            <person name="Grigoriev I.V."/>
            <person name="Nagy L.G."/>
            <person name="Martin F."/>
            <person name="Kauserud H."/>
        </authorList>
    </citation>
    <scope>NUCLEOTIDE SEQUENCE</scope>
    <source>
        <strain evidence="1">CBHHK173m</strain>
    </source>
</reference>
<proteinExistence type="predicted"/>
<sequence length="299" mass="34606">MAKLRVDPYWAAIHAASEPDAFPAEDRTDLQPGDLAVFREGSSLRHAFYDFLVLHGYPLVPAEEKSFYYIKSIPSKTWRPCIILQHSGPGSYIICPMLTASFRELDLTSVTHRMSIPIGNNQLDGLRMYPPTVSRFMLALPVKRSEPYIKPWGYSTFRSTLGYGELERARHLVQEKLEYFRSDHAALRRAQLHLLRDRDHMANKSRRKKPRFRQAPIFRLDPVRNTGKGDLPEFKYVEPHLNPCNLRWLMKHGKKDLAEASTYLSSVVDPPPRLFRLPPPVYFRSLRASAAFVRGRIFR</sequence>
<organism evidence="1 2">
    <name type="scientific">Mycena belliarum</name>
    <dbReference type="NCBI Taxonomy" id="1033014"/>
    <lineage>
        <taxon>Eukaryota</taxon>
        <taxon>Fungi</taxon>
        <taxon>Dikarya</taxon>
        <taxon>Basidiomycota</taxon>
        <taxon>Agaricomycotina</taxon>
        <taxon>Agaricomycetes</taxon>
        <taxon>Agaricomycetidae</taxon>
        <taxon>Agaricales</taxon>
        <taxon>Marasmiineae</taxon>
        <taxon>Mycenaceae</taxon>
        <taxon>Mycena</taxon>
    </lineage>
</organism>
<dbReference type="EMBL" id="JARJCN010000036">
    <property type="protein sequence ID" value="KAJ7084804.1"/>
    <property type="molecule type" value="Genomic_DNA"/>
</dbReference>
<accession>A0AAD6XMG8</accession>
<gene>
    <name evidence="1" type="ORF">B0H15DRAFT_381740</name>
</gene>
<evidence type="ECO:0000313" key="1">
    <source>
        <dbReference type="EMBL" id="KAJ7084804.1"/>
    </source>
</evidence>
<name>A0AAD6XMG8_9AGAR</name>
<protein>
    <submittedName>
        <fullName evidence="1">Uncharacterized protein</fullName>
    </submittedName>
</protein>